<dbReference type="InterPro" id="IPR011604">
    <property type="entry name" value="PDDEXK-like_dom_sf"/>
</dbReference>
<evidence type="ECO:0000313" key="2">
    <source>
        <dbReference type="EMBL" id="JAS18812.1"/>
    </source>
</evidence>
<protein>
    <recommendedName>
        <fullName evidence="1">Ig-like domain-containing protein</fullName>
    </recommendedName>
</protein>
<dbReference type="Pfam" id="PF09588">
    <property type="entry name" value="YqaJ"/>
    <property type="match status" value="1"/>
</dbReference>
<dbReference type="AlphaFoldDB" id="A0A1B6CZD6"/>
<dbReference type="InterPro" id="IPR036179">
    <property type="entry name" value="Ig-like_dom_sf"/>
</dbReference>
<dbReference type="Gene3D" id="3.90.320.10">
    <property type="match status" value="1"/>
</dbReference>
<proteinExistence type="predicted"/>
<dbReference type="Gene3D" id="2.60.40.10">
    <property type="entry name" value="Immunoglobulins"/>
    <property type="match status" value="2"/>
</dbReference>
<dbReference type="CDD" id="cd22343">
    <property type="entry name" value="PDDEXK_lambda_exonuclease-like"/>
    <property type="match status" value="1"/>
</dbReference>
<dbReference type="InterPro" id="IPR011335">
    <property type="entry name" value="Restrct_endonuc-II-like"/>
</dbReference>
<sequence>MQASNDGNTTLSTLTFVPTVEDSGQRLTCRAATSYDLGNYFEDSWVLNVYHVPLVNLDLHQNLRGVALTEGMDVTLECGIRANPWVYRVSWKHNGKNLYHNASAGTVITNQTLVFLNVSRSRSGVYSCTGSNQEGDGESDPLYLDIKYLEIFDEVSVQRVKRSQDSKFKDRNRILKLLVVHQTELLRIQEKAKNMIALENKKIFFLKKLENSQHYRKDLLYMTSNQSSSQVWFKERAKRLTASYFGRVCAMKDTTSCKVLVWNILYNKVKSNKFIEHGKNTEPIAKEYLFTKFGYKVKNTGMYIDKDLPFLAASPDGLIDDDLVVEIKCPYFAGYYPSPQDAVRNGTLTYIKLEEDKPRLRVTSNHYYQIQGQLHITGKKKCLFFVYTENWSHQEVIERNDTFWYSLMEPKLKRFYMNCLLPEIVDPQYPINNCRDDIRAPNYITVVQDSRQ</sequence>
<feature type="domain" description="Ig-like" evidence="1">
    <location>
        <begin position="53"/>
        <end position="145"/>
    </location>
</feature>
<dbReference type="PROSITE" id="PS50835">
    <property type="entry name" value="IG_LIKE"/>
    <property type="match status" value="1"/>
</dbReference>
<dbReference type="Pfam" id="PF13927">
    <property type="entry name" value="Ig_3"/>
    <property type="match status" value="1"/>
</dbReference>
<dbReference type="EMBL" id="GEDC01018486">
    <property type="protein sequence ID" value="JAS18812.1"/>
    <property type="molecule type" value="Transcribed_RNA"/>
</dbReference>
<dbReference type="SMART" id="SM00409">
    <property type="entry name" value="IG"/>
    <property type="match status" value="1"/>
</dbReference>
<dbReference type="InterPro" id="IPR003599">
    <property type="entry name" value="Ig_sub"/>
</dbReference>
<dbReference type="InterPro" id="IPR019080">
    <property type="entry name" value="YqaJ_viral_recombinase"/>
</dbReference>
<accession>A0A1B6CZD6</accession>
<dbReference type="PANTHER" id="PTHR46609:SF8">
    <property type="entry name" value="YQAJ VIRAL RECOMBINASE DOMAIN-CONTAINING PROTEIN"/>
    <property type="match status" value="1"/>
</dbReference>
<dbReference type="InterPro" id="IPR013783">
    <property type="entry name" value="Ig-like_fold"/>
</dbReference>
<reference evidence="2" key="1">
    <citation type="submission" date="2015-12" db="EMBL/GenBank/DDBJ databases">
        <title>De novo transcriptome assembly of four potential Pierce s Disease insect vectors from Arizona vineyards.</title>
        <authorList>
            <person name="Tassone E.E."/>
        </authorList>
    </citation>
    <scope>NUCLEOTIDE SEQUENCE</scope>
</reference>
<dbReference type="InterPro" id="IPR007110">
    <property type="entry name" value="Ig-like_dom"/>
</dbReference>
<dbReference type="GO" id="GO:0006281">
    <property type="term" value="P:DNA repair"/>
    <property type="evidence" value="ECO:0007669"/>
    <property type="project" value="UniProtKB-ARBA"/>
</dbReference>
<gene>
    <name evidence="2" type="ORF">g.3380</name>
</gene>
<dbReference type="InterPro" id="IPR003598">
    <property type="entry name" value="Ig_sub2"/>
</dbReference>
<dbReference type="SUPFAM" id="SSF48726">
    <property type="entry name" value="Immunoglobulin"/>
    <property type="match status" value="1"/>
</dbReference>
<dbReference type="PANTHER" id="PTHR46609">
    <property type="entry name" value="EXONUCLEASE, PHAGE-TYPE/RECB, C-TERMINAL DOMAIN-CONTAINING PROTEIN"/>
    <property type="match status" value="1"/>
</dbReference>
<dbReference type="InterPro" id="IPR051703">
    <property type="entry name" value="NF-kappa-B_Signaling_Reg"/>
</dbReference>
<organism evidence="2">
    <name type="scientific">Clastoptera arizonana</name>
    <name type="common">Arizona spittle bug</name>
    <dbReference type="NCBI Taxonomy" id="38151"/>
    <lineage>
        <taxon>Eukaryota</taxon>
        <taxon>Metazoa</taxon>
        <taxon>Ecdysozoa</taxon>
        <taxon>Arthropoda</taxon>
        <taxon>Hexapoda</taxon>
        <taxon>Insecta</taxon>
        <taxon>Pterygota</taxon>
        <taxon>Neoptera</taxon>
        <taxon>Paraneoptera</taxon>
        <taxon>Hemiptera</taxon>
        <taxon>Auchenorrhyncha</taxon>
        <taxon>Cercopoidea</taxon>
        <taxon>Clastopteridae</taxon>
        <taxon>Clastoptera</taxon>
    </lineage>
</organism>
<dbReference type="SMART" id="SM00408">
    <property type="entry name" value="IGc2"/>
    <property type="match status" value="1"/>
</dbReference>
<name>A0A1B6CZD6_9HEMI</name>
<dbReference type="SUPFAM" id="SSF52980">
    <property type="entry name" value="Restriction endonuclease-like"/>
    <property type="match status" value="1"/>
</dbReference>
<evidence type="ECO:0000259" key="1">
    <source>
        <dbReference type="PROSITE" id="PS50835"/>
    </source>
</evidence>